<dbReference type="GO" id="GO:0005516">
    <property type="term" value="F:calmodulin binding"/>
    <property type="evidence" value="ECO:0007669"/>
    <property type="project" value="UniProtKB-KW"/>
</dbReference>
<dbReference type="InParanoid" id="A0A804UIQ3"/>
<proteinExistence type="inferred from homology"/>
<evidence type="ECO:0000256" key="3">
    <source>
        <dbReference type="ARBA" id="ARBA00045534"/>
    </source>
</evidence>
<keyword evidence="5" id="KW-0472">Membrane</keyword>
<dbReference type="SMART" id="SM00015">
    <property type="entry name" value="IQ"/>
    <property type="match status" value="2"/>
</dbReference>
<evidence type="ECO:0000313" key="7">
    <source>
        <dbReference type="Proteomes" id="UP000007305"/>
    </source>
</evidence>
<feature type="compositionally biased region" description="Pro residues" evidence="4">
    <location>
        <begin position="16"/>
        <end position="29"/>
    </location>
</feature>
<organism evidence="6 7">
    <name type="scientific">Zea mays</name>
    <name type="common">Maize</name>
    <dbReference type="NCBI Taxonomy" id="4577"/>
    <lineage>
        <taxon>Eukaryota</taxon>
        <taxon>Viridiplantae</taxon>
        <taxon>Streptophyta</taxon>
        <taxon>Embryophyta</taxon>
        <taxon>Tracheophyta</taxon>
        <taxon>Spermatophyta</taxon>
        <taxon>Magnoliopsida</taxon>
        <taxon>Liliopsida</taxon>
        <taxon>Poales</taxon>
        <taxon>Poaceae</taxon>
        <taxon>PACMAD clade</taxon>
        <taxon>Panicoideae</taxon>
        <taxon>Andropogonodae</taxon>
        <taxon>Andropogoneae</taxon>
        <taxon>Tripsacinae</taxon>
        <taxon>Zea</taxon>
    </lineage>
</organism>
<comment type="function">
    <text evidence="3">May be involved in cooperative interactions with calmodulins or calmodulin-like proteins. Recruits calmodulin proteins to microtubules, thus being a potential scaffold in cellular signaling and trafficking. May associate with nucleic acids and regulate gene expression at the transcriptional or post-transcriptional level.</text>
</comment>
<evidence type="ECO:0000313" key="6">
    <source>
        <dbReference type="EnsemblPlants" id="Zm00001eb378490_P001"/>
    </source>
</evidence>
<evidence type="ECO:0000256" key="4">
    <source>
        <dbReference type="SAM" id="MobiDB-lite"/>
    </source>
</evidence>
<name>A0A804UIQ3_MAIZE</name>
<dbReference type="Proteomes" id="UP000007305">
    <property type="component" value="Chromosome 9"/>
</dbReference>
<dbReference type="Gene3D" id="1.20.5.190">
    <property type="match status" value="1"/>
</dbReference>
<dbReference type="PANTHER" id="PTHR32295:SF6">
    <property type="entry name" value="PROTEIN IQ-DOMAIN 18"/>
    <property type="match status" value="1"/>
</dbReference>
<keyword evidence="1" id="KW-0112">Calmodulin-binding</keyword>
<reference evidence="6" key="3">
    <citation type="submission" date="2021-05" db="UniProtKB">
        <authorList>
            <consortium name="EnsemblPlants"/>
        </authorList>
    </citation>
    <scope>IDENTIFICATION</scope>
    <source>
        <strain evidence="6">cv. B73</strain>
    </source>
</reference>
<accession>A0A804UIQ3</accession>
<protein>
    <submittedName>
        <fullName evidence="6">Uncharacterized protein</fullName>
    </submittedName>
</protein>
<dbReference type="InterPro" id="IPR000048">
    <property type="entry name" value="IQ_motif_EF-hand-BS"/>
</dbReference>
<dbReference type="PROSITE" id="PS50096">
    <property type="entry name" value="IQ"/>
    <property type="match status" value="2"/>
</dbReference>
<evidence type="ECO:0000256" key="1">
    <source>
        <dbReference type="ARBA" id="ARBA00022860"/>
    </source>
</evidence>
<evidence type="ECO:0000256" key="2">
    <source>
        <dbReference type="ARBA" id="ARBA00024341"/>
    </source>
</evidence>
<dbReference type="EnsemblPlants" id="Zm00001eb378490_T001">
    <property type="protein sequence ID" value="Zm00001eb378490_P001"/>
    <property type="gene ID" value="Zm00001eb378490"/>
</dbReference>
<reference evidence="6" key="2">
    <citation type="submission" date="2019-07" db="EMBL/GenBank/DDBJ databases">
        <authorList>
            <person name="Seetharam A."/>
            <person name="Woodhouse M."/>
            <person name="Cannon E."/>
        </authorList>
    </citation>
    <scope>NUCLEOTIDE SEQUENCE [LARGE SCALE GENOMIC DNA]</scope>
    <source>
        <strain evidence="6">cv. B73</strain>
    </source>
</reference>
<dbReference type="Pfam" id="PF00612">
    <property type="entry name" value="IQ"/>
    <property type="match status" value="2"/>
</dbReference>
<dbReference type="SUPFAM" id="SSF52540">
    <property type="entry name" value="P-loop containing nucleoside triphosphate hydrolases"/>
    <property type="match status" value="1"/>
</dbReference>
<reference evidence="7" key="1">
    <citation type="journal article" date="2009" name="Science">
        <title>The B73 maize genome: complexity, diversity, and dynamics.</title>
        <authorList>
            <person name="Schnable P.S."/>
            <person name="Ware D."/>
            <person name="Fulton R.S."/>
            <person name="Stein J.C."/>
            <person name="Wei F."/>
            <person name="Pasternak S."/>
            <person name="Liang C."/>
            <person name="Zhang J."/>
            <person name="Fulton L."/>
            <person name="Graves T.A."/>
            <person name="Minx P."/>
            <person name="Reily A.D."/>
            <person name="Courtney L."/>
            <person name="Kruchowski S.S."/>
            <person name="Tomlinson C."/>
            <person name="Strong C."/>
            <person name="Delehaunty K."/>
            <person name="Fronick C."/>
            <person name="Courtney B."/>
            <person name="Rock S.M."/>
            <person name="Belter E."/>
            <person name="Du F."/>
            <person name="Kim K."/>
            <person name="Abbott R.M."/>
            <person name="Cotton M."/>
            <person name="Levy A."/>
            <person name="Marchetto P."/>
            <person name="Ochoa K."/>
            <person name="Jackson S.M."/>
            <person name="Gillam B."/>
            <person name="Chen W."/>
            <person name="Yan L."/>
            <person name="Higginbotham J."/>
            <person name="Cardenas M."/>
            <person name="Waligorski J."/>
            <person name="Applebaum E."/>
            <person name="Phelps L."/>
            <person name="Falcone J."/>
            <person name="Kanchi K."/>
            <person name="Thane T."/>
            <person name="Scimone A."/>
            <person name="Thane N."/>
            <person name="Henke J."/>
            <person name="Wang T."/>
            <person name="Ruppert J."/>
            <person name="Shah N."/>
            <person name="Rotter K."/>
            <person name="Hodges J."/>
            <person name="Ingenthron E."/>
            <person name="Cordes M."/>
            <person name="Kohlberg S."/>
            <person name="Sgro J."/>
            <person name="Delgado B."/>
            <person name="Mead K."/>
            <person name="Chinwalla A."/>
            <person name="Leonard S."/>
            <person name="Crouse K."/>
            <person name="Collura K."/>
            <person name="Kudrna D."/>
            <person name="Currie J."/>
            <person name="He R."/>
            <person name="Angelova A."/>
            <person name="Rajasekar S."/>
            <person name="Mueller T."/>
            <person name="Lomeli R."/>
            <person name="Scara G."/>
            <person name="Ko A."/>
            <person name="Delaney K."/>
            <person name="Wissotski M."/>
            <person name="Lopez G."/>
            <person name="Campos D."/>
            <person name="Braidotti M."/>
            <person name="Ashley E."/>
            <person name="Golser W."/>
            <person name="Kim H."/>
            <person name="Lee S."/>
            <person name="Lin J."/>
            <person name="Dujmic Z."/>
            <person name="Kim W."/>
            <person name="Talag J."/>
            <person name="Zuccolo A."/>
            <person name="Fan C."/>
            <person name="Sebastian A."/>
            <person name="Kramer M."/>
            <person name="Spiegel L."/>
            <person name="Nascimento L."/>
            <person name="Zutavern T."/>
            <person name="Miller B."/>
            <person name="Ambroise C."/>
            <person name="Muller S."/>
            <person name="Spooner W."/>
            <person name="Narechania A."/>
            <person name="Ren L."/>
            <person name="Wei S."/>
            <person name="Kumari S."/>
            <person name="Faga B."/>
            <person name="Levy M.J."/>
            <person name="McMahan L."/>
            <person name="Van Buren P."/>
            <person name="Vaughn M.W."/>
            <person name="Ying K."/>
            <person name="Yeh C.-T."/>
            <person name="Emrich S.J."/>
            <person name="Jia Y."/>
            <person name="Kalyanaraman A."/>
            <person name="Hsia A.-P."/>
            <person name="Barbazuk W.B."/>
            <person name="Baucom R.S."/>
            <person name="Brutnell T.P."/>
            <person name="Carpita N.C."/>
            <person name="Chaparro C."/>
            <person name="Chia J.-M."/>
            <person name="Deragon J.-M."/>
            <person name="Estill J.C."/>
            <person name="Fu Y."/>
            <person name="Jeddeloh J.A."/>
            <person name="Han Y."/>
            <person name="Lee H."/>
            <person name="Li P."/>
            <person name="Lisch D.R."/>
            <person name="Liu S."/>
            <person name="Liu Z."/>
            <person name="Nagel D.H."/>
            <person name="McCann M.C."/>
            <person name="SanMiguel P."/>
            <person name="Myers A.M."/>
            <person name="Nettleton D."/>
            <person name="Nguyen J."/>
            <person name="Penning B.W."/>
            <person name="Ponnala L."/>
            <person name="Schneider K.L."/>
            <person name="Schwartz D.C."/>
            <person name="Sharma A."/>
            <person name="Soderlund C."/>
            <person name="Springer N.M."/>
            <person name="Sun Q."/>
            <person name="Wang H."/>
            <person name="Waterman M."/>
            <person name="Westerman R."/>
            <person name="Wolfgruber T.K."/>
            <person name="Yang L."/>
            <person name="Yu Y."/>
            <person name="Zhang L."/>
            <person name="Zhou S."/>
            <person name="Zhu Q."/>
            <person name="Bennetzen J.L."/>
            <person name="Dawe R.K."/>
            <person name="Jiang J."/>
            <person name="Jiang N."/>
            <person name="Presting G.G."/>
            <person name="Wessler S.R."/>
            <person name="Aluru S."/>
            <person name="Martienssen R.A."/>
            <person name="Clifton S.W."/>
            <person name="McCombie W.R."/>
            <person name="Wing R.A."/>
            <person name="Wilson R.K."/>
        </authorList>
    </citation>
    <scope>NUCLEOTIDE SEQUENCE [LARGE SCALE GENOMIC DNA]</scope>
    <source>
        <strain evidence="7">cv. B73</strain>
    </source>
</reference>
<feature type="region of interest" description="Disordered" evidence="4">
    <location>
        <begin position="1"/>
        <end position="45"/>
    </location>
</feature>
<dbReference type="PANTHER" id="PTHR32295">
    <property type="entry name" value="IQ-DOMAIN 5-RELATED"/>
    <property type="match status" value="1"/>
</dbReference>
<dbReference type="AlphaFoldDB" id="A0A804UIQ3"/>
<evidence type="ECO:0000256" key="5">
    <source>
        <dbReference type="SAM" id="Phobius"/>
    </source>
</evidence>
<dbReference type="InterPro" id="IPR027417">
    <property type="entry name" value="P-loop_NTPase"/>
</dbReference>
<dbReference type="Gramene" id="Zm00001eb378490_T001">
    <property type="protein sequence ID" value="Zm00001eb378490_P001"/>
    <property type="gene ID" value="Zm00001eb378490"/>
</dbReference>
<sequence>MDRRSMTPGISSRLSSPPPAAHPSPPPAAAPFAAATPSHPPSPTLDAFTRLEEKWDQFVVMFHRYKEKTEKELQAAVRLQAAARGFLARRQVQSLRGEKHLAVASRATPWPSSHEQAVVRLQAAVRGFLVRRAVRKLHLLISSSLHQLAACAPNHQVSSILFEPPTEVEIWVCNPPARPKRVVSLIRATALVLDRPKGWFLLHLSSNVKSAVQLFPWDPGGQEDIAAVQIYILIPQLFCIFVLNNKGKSRCKRLNLKSCQVSIWQLEDELVLKGGGDVMGIIGSERQQPG</sequence>
<keyword evidence="5" id="KW-0812">Transmembrane</keyword>
<keyword evidence="5" id="KW-1133">Transmembrane helix</keyword>
<comment type="similarity">
    <text evidence="2">Belongs to the IQD family.</text>
</comment>
<keyword evidence="7" id="KW-1185">Reference proteome</keyword>
<feature type="transmembrane region" description="Helical" evidence="5">
    <location>
        <begin position="225"/>
        <end position="243"/>
    </location>
</feature>